<dbReference type="AlphaFoldDB" id="A0AAE0WS89"/>
<comment type="caution">
    <text evidence="2">The sequence shown here is derived from an EMBL/GenBank/DDBJ whole genome shotgun (WGS) entry which is preliminary data.</text>
</comment>
<evidence type="ECO:0000313" key="3">
    <source>
        <dbReference type="Proteomes" id="UP001274830"/>
    </source>
</evidence>
<keyword evidence="3" id="KW-1185">Reference proteome</keyword>
<protein>
    <submittedName>
        <fullName evidence="2">Uncharacterized protein</fullName>
    </submittedName>
</protein>
<gene>
    <name evidence="2" type="ORF">LTR78_003320</name>
</gene>
<feature type="compositionally biased region" description="Basic residues" evidence="1">
    <location>
        <begin position="174"/>
        <end position="188"/>
    </location>
</feature>
<evidence type="ECO:0000256" key="1">
    <source>
        <dbReference type="SAM" id="MobiDB-lite"/>
    </source>
</evidence>
<feature type="region of interest" description="Disordered" evidence="1">
    <location>
        <begin position="129"/>
        <end position="278"/>
    </location>
</feature>
<organism evidence="2 3">
    <name type="scientific">Recurvomyces mirabilis</name>
    <dbReference type="NCBI Taxonomy" id="574656"/>
    <lineage>
        <taxon>Eukaryota</taxon>
        <taxon>Fungi</taxon>
        <taxon>Dikarya</taxon>
        <taxon>Ascomycota</taxon>
        <taxon>Pezizomycotina</taxon>
        <taxon>Dothideomycetes</taxon>
        <taxon>Dothideomycetidae</taxon>
        <taxon>Mycosphaerellales</taxon>
        <taxon>Teratosphaeriaceae</taxon>
        <taxon>Recurvomyces</taxon>
    </lineage>
</organism>
<dbReference type="Proteomes" id="UP001274830">
    <property type="component" value="Unassembled WGS sequence"/>
</dbReference>
<proteinExistence type="predicted"/>
<evidence type="ECO:0000313" key="2">
    <source>
        <dbReference type="EMBL" id="KAK3677115.1"/>
    </source>
</evidence>
<reference evidence="2" key="1">
    <citation type="submission" date="2023-07" db="EMBL/GenBank/DDBJ databases">
        <title>Black Yeasts Isolated from many extreme environments.</title>
        <authorList>
            <person name="Coleine C."/>
            <person name="Stajich J.E."/>
            <person name="Selbmann L."/>
        </authorList>
    </citation>
    <scope>NUCLEOTIDE SEQUENCE</scope>
    <source>
        <strain evidence="2">CCFEE 5485</strain>
    </source>
</reference>
<feature type="compositionally biased region" description="Basic and acidic residues" evidence="1">
    <location>
        <begin position="129"/>
        <end position="158"/>
    </location>
</feature>
<dbReference type="EMBL" id="JAUTXT010000008">
    <property type="protein sequence ID" value="KAK3677115.1"/>
    <property type="molecule type" value="Genomic_DNA"/>
</dbReference>
<sequence>MSGRHIGTVTSIYDDYSSSIIDITLFIEFYHITIPQLRRNFKHRILQTTTDSDQAPPTQEDFDMDVPPISLQVDQTQDTIERTPNPIANTNNGPVVAEKTKKRLACSLLQTRPLGTVVILAQVQSISVDDRGSETGGDGSHDPKLEEDHATVRAREEPTSLEDGYDGDNIIVAPHRRTYHRHHRRRSARIQSRAAVAFGKESSSDSNKENCPPASAPRHMRTPPPSSAIQGKETASGGRRCKRKRASTDVDGTQTGDQDNDDDDEATAIIPMSKNRNENEDIPTIEANEHETTENTGFEHKTKRLRHSSKILTQDLAAEKAMALFLLT</sequence>
<accession>A0AAE0WS89</accession>
<name>A0AAE0WS89_9PEZI</name>